<feature type="transmembrane region" description="Helical" evidence="1">
    <location>
        <begin position="1094"/>
        <end position="1121"/>
    </location>
</feature>
<sequence>MSETAKATTVASLALAVALVALCAYSMQHYGLTDDDDSVGQYIARRYVPTILAVLFTLAITIVAEDVKRTEAFARMAGPKHVAANYTLFYIPKVWWKSMFDGLSARQNGGHRRWLLTVSSIVAGISVLVISTFSSSVFVTKEVFTRTDAPLRRYTPQQNGSIVLQPRRDTYTRSISGVLYNATTSLWVSDSHVILPFTATSESATSPVLQEGIWKASTKVLKLESTCMSMILAEKTAINITFSSSGAAACNGTCSKQSRGLKFRSDDGCEIQIQTPIAVSVEQDGANVISNPVDGYFTDVLALQGGIMWTNLTSSWQSLGKQYGTYPPIDVGGDVVLDRWRRTFIYDFSDQCQGRELLFVSPPWFADRVIPSPPHWQDDYWANFTARVELCTPKYSEADIPVTATIGGASPGVSFNAKEFERNKKSVTDDLLDFERLNDLAFGQAWLKYFPAPAGDSDVEGFEGVSMLLAKTFSLKLVNLLSNSTLTAEANRLRARFFGELVLSSVTEADTPVLENLAGASIRPANRIVVIPGIAIALAVLLSLAACYSLAMLWFASTQHRPLNLKSDPAAFSGIVPLVDLSSRLAADLRAWREHDRTTIQKDIGHRIYTLQAVAIKEETAREEEEPGKAAPTQDMNIMTIRTLVTRQEPFEFSIGIGKRPFYLTDNLLKTSESDWLYNALDDITLNTPVRPWTSDEWVFTPVNITNQDDPSVLYVASASQSEARNVAASITSSFNVSLTTSALRGRLECEAITVSGTDWLDNVQDVYPNRFDQSVTGHVLPVTLAMEKGFAAPTFSAPRRLACCTNGTENGGQSVIAYWSSNTSVYDEQPSISLDPNQPEDFKVSSGWTKDFAIKWIVGSTASTLIPGTQENFISNTIGTANETALYFTQEPQLSILKCNPIIEQAKASITFARDTSQILSYELLEPPQPVVGAWDYAYDVEYPNPESNSSTGNVSYGAYFLSQLLTAPHIVEPQMRSSMMVYNHTLENLAAERFALRDTDKGTNMDYMSYSNFILAKKDPTALLNTTTLQRHSEKTFQTFFKHFATSGNWTYGGSSRISRAAYEEPWGYLKQTEEFVGTITERIEVLSMNKVATWLSLAILFLLMIILIVLIVALQVVYPPTSMLRHVECLADVLAMVAGSDEMVRLVDGIGVEGMEKAGITTKLGWFRDKRGTMRWGVNVVDTEVEWLAGPEEEGKDTRTQRSPA</sequence>
<organism evidence="2 3">
    <name type="scientific">Nothophoma quercina</name>
    <dbReference type="NCBI Taxonomy" id="749835"/>
    <lineage>
        <taxon>Eukaryota</taxon>
        <taxon>Fungi</taxon>
        <taxon>Dikarya</taxon>
        <taxon>Ascomycota</taxon>
        <taxon>Pezizomycotina</taxon>
        <taxon>Dothideomycetes</taxon>
        <taxon>Pleosporomycetidae</taxon>
        <taxon>Pleosporales</taxon>
        <taxon>Pleosporineae</taxon>
        <taxon>Didymellaceae</taxon>
        <taxon>Nothophoma</taxon>
    </lineage>
</organism>
<dbReference type="EMBL" id="JAKIXB020000027">
    <property type="protein sequence ID" value="KAL1596947.1"/>
    <property type="molecule type" value="Genomic_DNA"/>
</dbReference>
<reference evidence="2 3" key="1">
    <citation type="submission" date="2024-02" db="EMBL/GenBank/DDBJ databases">
        <title>De novo assembly and annotation of 12 fungi associated with fruit tree decline syndrome in Ontario, Canada.</title>
        <authorList>
            <person name="Sulman M."/>
            <person name="Ellouze W."/>
            <person name="Ilyukhin E."/>
        </authorList>
    </citation>
    <scope>NUCLEOTIDE SEQUENCE [LARGE SCALE GENOMIC DNA]</scope>
    <source>
        <strain evidence="2 3">M97-236</strain>
    </source>
</reference>
<proteinExistence type="predicted"/>
<keyword evidence="1" id="KW-1133">Transmembrane helix</keyword>
<comment type="caution">
    <text evidence="2">The sequence shown here is derived from an EMBL/GenBank/DDBJ whole genome shotgun (WGS) entry which is preliminary data.</text>
</comment>
<evidence type="ECO:0000256" key="1">
    <source>
        <dbReference type="SAM" id="Phobius"/>
    </source>
</evidence>
<keyword evidence="3" id="KW-1185">Reference proteome</keyword>
<keyword evidence="1" id="KW-0472">Membrane</keyword>
<accession>A0ABR3QXS7</accession>
<dbReference type="Pfam" id="PF11915">
    <property type="entry name" value="DUF3433"/>
    <property type="match status" value="1"/>
</dbReference>
<protein>
    <submittedName>
        <fullName evidence="2">Uncharacterized protein</fullName>
    </submittedName>
</protein>
<feature type="transmembrane region" description="Helical" evidence="1">
    <location>
        <begin position="114"/>
        <end position="139"/>
    </location>
</feature>
<dbReference type="Proteomes" id="UP001521222">
    <property type="component" value="Unassembled WGS sequence"/>
</dbReference>
<gene>
    <name evidence="2" type="ORF">SLS59_007690</name>
</gene>
<evidence type="ECO:0000313" key="2">
    <source>
        <dbReference type="EMBL" id="KAL1596947.1"/>
    </source>
</evidence>
<dbReference type="PANTHER" id="PTHR37544:SF3">
    <property type="entry name" value="SPRAY"/>
    <property type="match status" value="1"/>
</dbReference>
<keyword evidence="1" id="KW-0812">Transmembrane</keyword>
<evidence type="ECO:0000313" key="3">
    <source>
        <dbReference type="Proteomes" id="UP001521222"/>
    </source>
</evidence>
<name>A0ABR3QXS7_9PLEO</name>
<dbReference type="PANTHER" id="PTHR37544">
    <property type="entry name" value="SPRAY-RELATED"/>
    <property type="match status" value="1"/>
</dbReference>
<dbReference type="InterPro" id="IPR021840">
    <property type="entry name" value="DUF3433"/>
</dbReference>
<feature type="transmembrane region" description="Helical" evidence="1">
    <location>
        <begin position="47"/>
        <end position="67"/>
    </location>
</feature>
<feature type="transmembrane region" description="Helical" evidence="1">
    <location>
        <begin position="529"/>
        <end position="556"/>
    </location>
</feature>